<dbReference type="SUPFAM" id="SSF103190">
    <property type="entry name" value="Sensory domain-like"/>
    <property type="match status" value="1"/>
</dbReference>
<evidence type="ECO:0000256" key="2">
    <source>
        <dbReference type="ARBA" id="ARBA00029447"/>
    </source>
</evidence>
<keyword evidence="8" id="KW-1185">Reference proteome</keyword>
<dbReference type="PANTHER" id="PTHR43531">
    <property type="entry name" value="PROTEIN ICFG"/>
    <property type="match status" value="1"/>
</dbReference>
<dbReference type="GO" id="GO:0006935">
    <property type="term" value="P:chemotaxis"/>
    <property type="evidence" value="ECO:0007669"/>
    <property type="project" value="UniProtKB-KW"/>
</dbReference>
<evidence type="ECO:0000256" key="4">
    <source>
        <dbReference type="SAM" id="Coils"/>
    </source>
</evidence>
<evidence type="ECO:0000313" key="7">
    <source>
        <dbReference type="EMBL" id="RXK15653.1"/>
    </source>
</evidence>
<dbReference type="Pfam" id="PF17201">
    <property type="entry name" value="Cache_3-Cache_2"/>
    <property type="match status" value="1"/>
</dbReference>
<dbReference type="GO" id="GO:0004888">
    <property type="term" value="F:transmembrane signaling receptor activity"/>
    <property type="evidence" value="ECO:0007669"/>
    <property type="project" value="TreeGrafter"/>
</dbReference>
<evidence type="ECO:0000313" key="8">
    <source>
        <dbReference type="Proteomes" id="UP000290092"/>
    </source>
</evidence>
<dbReference type="InterPro" id="IPR051310">
    <property type="entry name" value="MCP_chemotaxis"/>
</dbReference>
<evidence type="ECO:0000256" key="1">
    <source>
        <dbReference type="ARBA" id="ARBA00022500"/>
    </source>
</evidence>
<dbReference type="AlphaFoldDB" id="A0AAX2AFN5"/>
<dbReference type="InterPro" id="IPR033462">
    <property type="entry name" value="Cache_3-Cache_2"/>
</dbReference>
<dbReference type="Pfam" id="PF00015">
    <property type="entry name" value="MCPsignal"/>
    <property type="match status" value="1"/>
</dbReference>
<feature type="coiled-coil region" evidence="4">
    <location>
        <begin position="435"/>
        <end position="462"/>
    </location>
</feature>
<sequence>MNYLKKSVIRKIVFVSIISIIISMSILTYLIVDNTFKAMKESNENTIYKEISLLIENINTFNKVAKTDATKMGDIFVDMLGEIEVDKNEKVIVGNINTPIITINKEILNLNFKLVDKFTEITKGSVATIFVRDGDEFIRISTSLKKEDGTRAIGTKLNKNHPGYKNVIEGKEYLGKATLFGKNYMTKYIPIKKDGEVIAIAFIGSDITNDLKELTDTISSKQIGQTGYYYIINSKEGNKYAEFLVHPTLKGKSGLTLTDEKGFSFVKEMLKNKDGILNYYWKGFEKFVVYKSFEEWHWLVVGGVDSHEILDKANKIMYMTILLAILTLVFISFAIFITLKISLGSLNKIKDGLLSFFDYLNRKSDTVEKIAVNSEDEFGIMAAVINENIEKTQKSIEEDRKLIDETITVLGEFEQGDLCQRLNLSVNNPALMELKSVLNKMADNLENNIDNVLNILEQYSNYNYLNKIPTKDLKEHLLKLASGVNELGTSITSMLIENKANGLTLDESSNILLENVDKLNDSSTEAASSLEETAAALEEITSNIRHNTENIAKMAQFSSEVNKSATQGEALANQTTNAMEDINTQVTAINDAIIVIDQIAFQTNILSLNAAVEAATAGEAGKGFAVVAQEVRNLASRSAEAAKEIKALVENATLKANEGKNIASNMINGYKLLNENISHTTGLISDIENASKEQLLGIEQINDAVNQLDQQTQKNAMVASEAHDIAVLTDEIAKLVVSNANAKEFDGKNSVRAKEIKRKNNHTSQIKNEPDKKINYQTFKDKNEGEWESF</sequence>
<proteinExistence type="inferred from homology"/>
<keyword evidence="3" id="KW-0807">Transducer</keyword>
<dbReference type="EMBL" id="NXID01000024">
    <property type="protein sequence ID" value="RXK15653.1"/>
    <property type="molecule type" value="Genomic_DNA"/>
</dbReference>
<keyword evidence="5" id="KW-0472">Membrane</keyword>
<reference evidence="7 8" key="1">
    <citation type="submission" date="2017-09" db="EMBL/GenBank/DDBJ databases">
        <title>Genomics of the genus Arcobacter.</title>
        <authorList>
            <person name="Perez-Cataluna A."/>
            <person name="Figueras M.J."/>
            <person name="Salas-Masso N."/>
        </authorList>
    </citation>
    <scope>NUCLEOTIDE SEQUENCE [LARGE SCALE GENOMIC DNA]</scope>
    <source>
        <strain evidence="7 8">CECT 7386</strain>
    </source>
</reference>
<feature type="transmembrane region" description="Helical" evidence="5">
    <location>
        <begin position="12"/>
        <end position="32"/>
    </location>
</feature>
<evidence type="ECO:0000256" key="5">
    <source>
        <dbReference type="SAM" id="Phobius"/>
    </source>
</evidence>
<evidence type="ECO:0000259" key="6">
    <source>
        <dbReference type="PROSITE" id="PS50111"/>
    </source>
</evidence>
<dbReference type="Gene3D" id="1.10.287.950">
    <property type="entry name" value="Methyl-accepting chemotaxis protein"/>
    <property type="match status" value="1"/>
</dbReference>
<dbReference type="GO" id="GO:0007165">
    <property type="term" value="P:signal transduction"/>
    <property type="evidence" value="ECO:0007669"/>
    <property type="project" value="UniProtKB-KW"/>
</dbReference>
<name>A0AAX2AFN5_9BACT</name>
<dbReference type="CDD" id="cd12912">
    <property type="entry name" value="PDC2_MCP_like"/>
    <property type="match status" value="1"/>
</dbReference>
<accession>A0AAX2AFN5</accession>
<feature type="domain" description="Methyl-accepting transducer" evidence="6">
    <location>
        <begin position="501"/>
        <end position="730"/>
    </location>
</feature>
<keyword evidence="5" id="KW-1133">Transmembrane helix</keyword>
<keyword evidence="1" id="KW-0145">Chemotaxis</keyword>
<dbReference type="InterPro" id="IPR029151">
    <property type="entry name" value="Sensor-like_sf"/>
</dbReference>
<keyword evidence="5" id="KW-0812">Transmembrane</keyword>
<feature type="transmembrane region" description="Helical" evidence="5">
    <location>
        <begin position="316"/>
        <end position="339"/>
    </location>
</feature>
<dbReference type="SMART" id="SM00283">
    <property type="entry name" value="MA"/>
    <property type="match status" value="1"/>
</dbReference>
<dbReference type="KEGG" id="amyt:AMYT_1569"/>
<protein>
    <submittedName>
        <fullName evidence="7">Chemotaxis protein</fullName>
    </submittedName>
</protein>
<comment type="similarity">
    <text evidence="2">Belongs to the methyl-accepting chemotaxis (MCP) protein family.</text>
</comment>
<dbReference type="RefSeq" id="WP_114841996.1">
    <property type="nucleotide sequence ID" value="NZ_CP031219.1"/>
</dbReference>
<dbReference type="CDD" id="cd11386">
    <property type="entry name" value="MCP_signal"/>
    <property type="match status" value="1"/>
</dbReference>
<organism evidence="7 8">
    <name type="scientific">Malaciobacter mytili LMG 24559</name>
    <dbReference type="NCBI Taxonomy" id="1032238"/>
    <lineage>
        <taxon>Bacteria</taxon>
        <taxon>Pseudomonadati</taxon>
        <taxon>Campylobacterota</taxon>
        <taxon>Epsilonproteobacteria</taxon>
        <taxon>Campylobacterales</taxon>
        <taxon>Arcobacteraceae</taxon>
        <taxon>Malaciobacter</taxon>
    </lineage>
</organism>
<evidence type="ECO:0000256" key="3">
    <source>
        <dbReference type="PROSITE-ProRule" id="PRU00284"/>
    </source>
</evidence>
<dbReference type="Proteomes" id="UP000290092">
    <property type="component" value="Unassembled WGS sequence"/>
</dbReference>
<dbReference type="PROSITE" id="PS50111">
    <property type="entry name" value="CHEMOTAXIS_TRANSDUC_2"/>
    <property type="match status" value="1"/>
</dbReference>
<comment type="caution">
    <text evidence="7">The sequence shown here is derived from an EMBL/GenBank/DDBJ whole genome shotgun (WGS) entry which is preliminary data.</text>
</comment>
<dbReference type="GO" id="GO:0005886">
    <property type="term" value="C:plasma membrane"/>
    <property type="evidence" value="ECO:0007669"/>
    <property type="project" value="TreeGrafter"/>
</dbReference>
<keyword evidence="4" id="KW-0175">Coiled coil</keyword>
<gene>
    <name evidence="7" type="ORF">CP985_07790</name>
</gene>
<dbReference type="InterPro" id="IPR004089">
    <property type="entry name" value="MCPsignal_dom"/>
</dbReference>
<dbReference type="Gene3D" id="3.30.450.20">
    <property type="entry name" value="PAS domain"/>
    <property type="match status" value="1"/>
</dbReference>
<dbReference type="SUPFAM" id="SSF58104">
    <property type="entry name" value="Methyl-accepting chemotaxis protein (MCP) signaling domain"/>
    <property type="match status" value="1"/>
</dbReference>
<dbReference type="PANTHER" id="PTHR43531:SF11">
    <property type="entry name" value="METHYL-ACCEPTING CHEMOTAXIS PROTEIN 3"/>
    <property type="match status" value="1"/>
</dbReference>